<dbReference type="EMBL" id="JAGIQL010000067">
    <property type="protein sequence ID" value="MBP0459292.1"/>
    <property type="molecule type" value="Genomic_DNA"/>
</dbReference>
<dbReference type="Gene3D" id="3.50.50.60">
    <property type="entry name" value="FAD/NAD(P)-binding domain"/>
    <property type="match status" value="1"/>
</dbReference>
<dbReference type="InterPro" id="IPR023753">
    <property type="entry name" value="FAD/NAD-binding_dom"/>
</dbReference>
<comment type="cofactor">
    <cofactor evidence="2">
        <name>[4Fe-4S] cluster</name>
        <dbReference type="ChEBI" id="CHEBI:49883"/>
    </cofactor>
</comment>
<dbReference type="PANTHER" id="PTHR42917:SF2">
    <property type="entry name" value="2,4-DIENOYL-COA REDUCTASE [(2E)-ENOYL-COA-PRODUCING]"/>
    <property type="match status" value="1"/>
</dbReference>
<evidence type="ECO:0000256" key="3">
    <source>
        <dbReference type="ARBA" id="ARBA00011048"/>
    </source>
</evidence>
<keyword evidence="8" id="KW-0408">Iron</keyword>
<protein>
    <submittedName>
        <fullName evidence="13">FAD-dependent oxidoreductase</fullName>
    </submittedName>
</protein>
<proteinExistence type="inferred from homology"/>
<feature type="region of interest" description="Disordered" evidence="10">
    <location>
        <begin position="684"/>
        <end position="725"/>
    </location>
</feature>
<gene>
    <name evidence="13" type="ORF">JFN87_17530</name>
</gene>
<name>A0A940RVQ3_9ACTN</name>
<keyword evidence="4" id="KW-0285">Flavoprotein</keyword>
<keyword evidence="9" id="KW-0411">Iron-sulfur</keyword>
<evidence type="ECO:0000256" key="9">
    <source>
        <dbReference type="ARBA" id="ARBA00023014"/>
    </source>
</evidence>
<dbReference type="InterPro" id="IPR001155">
    <property type="entry name" value="OxRdtase_FMN_N"/>
</dbReference>
<evidence type="ECO:0000256" key="2">
    <source>
        <dbReference type="ARBA" id="ARBA00001966"/>
    </source>
</evidence>
<keyword evidence="7" id="KW-0560">Oxidoreductase</keyword>
<comment type="caution">
    <text evidence="13">The sequence shown here is derived from an EMBL/GenBank/DDBJ whole genome shotgun (WGS) entry which is preliminary data.</text>
</comment>
<dbReference type="Pfam" id="PF00724">
    <property type="entry name" value="Oxidored_FMN"/>
    <property type="match status" value="1"/>
</dbReference>
<evidence type="ECO:0000256" key="1">
    <source>
        <dbReference type="ARBA" id="ARBA00001917"/>
    </source>
</evidence>
<accession>A0A940RVQ3</accession>
<evidence type="ECO:0000259" key="11">
    <source>
        <dbReference type="Pfam" id="PF00724"/>
    </source>
</evidence>
<evidence type="ECO:0000256" key="4">
    <source>
        <dbReference type="ARBA" id="ARBA00022630"/>
    </source>
</evidence>
<dbReference type="GO" id="GO:0010181">
    <property type="term" value="F:FMN binding"/>
    <property type="evidence" value="ECO:0007669"/>
    <property type="project" value="InterPro"/>
</dbReference>
<feature type="domain" description="NADH:flavin oxidoreductase/NADH oxidase N-terminal" evidence="11">
    <location>
        <begin position="5"/>
        <end position="341"/>
    </location>
</feature>
<evidence type="ECO:0000259" key="12">
    <source>
        <dbReference type="Pfam" id="PF07992"/>
    </source>
</evidence>
<dbReference type="PANTHER" id="PTHR42917">
    <property type="entry name" value="2,4-DIENOYL-COA REDUCTASE"/>
    <property type="match status" value="1"/>
</dbReference>
<keyword evidence="6" id="KW-0479">Metal-binding</keyword>
<dbReference type="Gene3D" id="3.40.50.720">
    <property type="entry name" value="NAD(P)-binding Rossmann-like Domain"/>
    <property type="match status" value="1"/>
</dbReference>
<evidence type="ECO:0000313" key="14">
    <source>
        <dbReference type="Proteomes" id="UP000670475"/>
    </source>
</evidence>
<reference evidence="13" key="1">
    <citation type="submission" date="2021-03" db="EMBL/GenBank/DDBJ databases">
        <title>Whole genome sequence of Streptomyces bomunensis MMS17-BM035.</title>
        <authorList>
            <person name="Lee J.H."/>
        </authorList>
    </citation>
    <scope>NUCLEOTIDE SEQUENCE</scope>
    <source>
        <strain evidence="13">MMS17-BM035</strain>
    </source>
</reference>
<comment type="cofactor">
    <cofactor evidence="1">
        <name>FMN</name>
        <dbReference type="ChEBI" id="CHEBI:58210"/>
    </cofactor>
</comment>
<comment type="similarity">
    <text evidence="3">In the N-terminal section; belongs to the NADH:flavin oxidoreductase/NADH oxidase family.</text>
</comment>
<evidence type="ECO:0000256" key="7">
    <source>
        <dbReference type="ARBA" id="ARBA00023002"/>
    </source>
</evidence>
<dbReference type="Proteomes" id="UP000670475">
    <property type="component" value="Unassembled WGS sequence"/>
</dbReference>
<evidence type="ECO:0000256" key="5">
    <source>
        <dbReference type="ARBA" id="ARBA00022643"/>
    </source>
</evidence>
<evidence type="ECO:0000256" key="8">
    <source>
        <dbReference type="ARBA" id="ARBA00023004"/>
    </source>
</evidence>
<evidence type="ECO:0000313" key="13">
    <source>
        <dbReference type="EMBL" id="MBP0459292.1"/>
    </source>
</evidence>
<dbReference type="Gene3D" id="3.20.20.70">
    <property type="entry name" value="Aldolase class I"/>
    <property type="match status" value="1"/>
</dbReference>
<dbReference type="GO" id="GO:0046872">
    <property type="term" value="F:metal ion binding"/>
    <property type="evidence" value="ECO:0007669"/>
    <property type="project" value="UniProtKB-KW"/>
</dbReference>
<dbReference type="PRINTS" id="PR00368">
    <property type="entry name" value="FADPNR"/>
</dbReference>
<dbReference type="SUPFAM" id="SSF51395">
    <property type="entry name" value="FMN-linked oxidoreductases"/>
    <property type="match status" value="1"/>
</dbReference>
<feature type="domain" description="FAD/NAD(P)-binding" evidence="12">
    <location>
        <begin position="388"/>
        <end position="656"/>
    </location>
</feature>
<evidence type="ECO:0000256" key="10">
    <source>
        <dbReference type="SAM" id="MobiDB-lite"/>
    </source>
</evidence>
<dbReference type="Pfam" id="PF07992">
    <property type="entry name" value="Pyr_redox_2"/>
    <property type="match status" value="1"/>
</dbReference>
<dbReference type="InterPro" id="IPR051793">
    <property type="entry name" value="NADH:flavin_oxidoreductase"/>
</dbReference>
<evidence type="ECO:0000256" key="6">
    <source>
        <dbReference type="ARBA" id="ARBA00022723"/>
    </source>
</evidence>
<keyword evidence="14" id="KW-1185">Reference proteome</keyword>
<dbReference type="InterPro" id="IPR036188">
    <property type="entry name" value="FAD/NAD-bd_sf"/>
</dbReference>
<sequence length="725" mass="73928">MFDHVFRPGAIGALRLPHRIVMGAMHLNLEALEDGGEALAAFYAERAGGGAALIVTGGTAVSPAGAGGPGYGVVGDTSHRAALRSAASAVHAAGGTIALQLFHAGRYALPGVAGTDGGAPFAPSAVYSRFSRTTPREMTAGDIARTVADFARGAEAASELGFDAVEVMGSEGYLINQFTAPLTNLREDEWGGDAQRRRRFPVEVMRAVRAAVPGFPVLFRMSGADLVEGGTPADDTAALAVALAEAGADALAVGVGWHESPVPTVQAQVPPGTWAVFAKDVKRALVAAGRGDLPVIASNRFNRLAHAEEVLAAGGVDFVAMARPFLADPAIVTKSREGRTDAVDLCIACNEACIDRSFGTERVSCLVNPRAGYEAEFGRGAAGGGRRRYAVVGAGIAGLQAARTLLDLGHDVEVFEAACEPGGQFRMAGQVPGKADFARTVRHHVAELAERGAPLHLGHRIGPQDTALLRTFDGVVLASGVLPVRPALPGSALPNVIDYAQAFAAPHTLGPRVAVIGGGGIAVDLAHLLTAGNGQEPTPAEFLASHAVTGGSAAPVRPAAPAREVTLMRRGGRVGAGIGPSTRWVALSQLRAAGVRTLVGVAYEEITREGVVVRDAEGERRLVAADHVVLAAGQEPERDARAALRRAGVVFEAAGGVTGTAGLNAVRATAEGLRAAHRLVARTAPGPGADATGSGTGFATDPVATPSRIGTKPASGHHTNVAAGA</sequence>
<dbReference type="SUPFAM" id="SSF51905">
    <property type="entry name" value="FAD/NAD(P)-binding domain"/>
    <property type="match status" value="1"/>
</dbReference>
<keyword evidence="5" id="KW-0288">FMN</keyword>
<dbReference type="GO" id="GO:0016491">
    <property type="term" value="F:oxidoreductase activity"/>
    <property type="evidence" value="ECO:0007669"/>
    <property type="project" value="UniProtKB-KW"/>
</dbReference>
<dbReference type="GO" id="GO:0051536">
    <property type="term" value="F:iron-sulfur cluster binding"/>
    <property type="evidence" value="ECO:0007669"/>
    <property type="project" value="UniProtKB-KW"/>
</dbReference>
<organism evidence="13 14">
    <name type="scientific">Streptomyces montanisoli</name>
    <dbReference type="NCBI Taxonomy" id="2798581"/>
    <lineage>
        <taxon>Bacteria</taxon>
        <taxon>Bacillati</taxon>
        <taxon>Actinomycetota</taxon>
        <taxon>Actinomycetes</taxon>
        <taxon>Kitasatosporales</taxon>
        <taxon>Streptomycetaceae</taxon>
        <taxon>Streptomyces</taxon>
    </lineage>
</organism>
<dbReference type="InterPro" id="IPR013785">
    <property type="entry name" value="Aldolase_TIM"/>
</dbReference>
<dbReference type="AlphaFoldDB" id="A0A940RVQ3"/>
<dbReference type="RefSeq" id="WP_209341028.1">
    <property type="nucleotide sequence ID" value="NZ_JAGIQL010000067.1"/>
</dbReference>